<comment type="caution">
    <text evidence="7">The sequence shown here is derived from an EMBL/GenBank/DDBJ whole genome shotgun (WGS) entry which is preliminary data.</text>
</comment>
<feature type="region of interest" description="Disordered" evidence="5">
    <location>
        <begin position="753"/>
        <end position="797"/>
    </location>
</feature>
<feature type="region of interest" description="Disordered" evidence="5">
    <location>
        <begin position="665"/>
        <end position="685"/>
    </location>
</feature>
<dbReference type="AlphaFoldDB" id="A0ABD1K5L3"/>
<evidence type="ECO:0000313" key="7">
    <source>
        <dbReference type="EMBL" id="KAL2094436.1"/>
    </source>
</evidence>
<organism evidence="7 8">
    <name type="scientific">Coilia grayii</name>
    <name type="common">Gray's grenadier anchovy</name>
    <dbReference type="NCBI Taxonomy" id="363190"/>
    <lineage>
        <taxon>Eukaryota</taxon>
        <taxon>Metazoa</taxon>
        <taxon>Chordata</taxon>
        <taxon>Craniata</taxon>
        <taxon>Vertebrata</taxon>
        <taxon>Euteleostomi</taxon>
        <taxon>Actinopterygii</taxon>
        <taxon>Neopterygii</taxon>
        <taxon>Teleostei</taxon>
        <taxon>Clupei</taxon>
        <taxon>Clupeiformes</taxon>
        <taxon>Clupeoidei</taxon>
        <taxon>Engraulidae</taxon>
        <taxon>Coilinae</taxon>
        <taxon>Coilia</taxon>
    </lineage>
</organism>
<feature type="region of interest" description="Disordered" evidence="5">
    <location>
        <begin position="392"/>
        <end position="491"/>
    </location>
</feature>
<keyword evidence="6" id="KW-1133">Transmembrane helix</keyword>
<feature type="compositionally biased region" description="Acidic residues" evidence="5">
    <location>
        <begin position="412"/>
        <end position="422"/>
    </location>
</feature>
<feature type="compositionally biased region" description="Basic and acidic residues" evidence="5">
    <location>
        <begin position="423"/>
        <end position="441"/>
    </location>
</feature>
<dbReference type="Proteomes" id="UP001591681">
    <property type="component" value="Unassembled WGS sequence"/>
</dbReference>
<keyword evidence="6" id="KW-0472">Membrane</keyword>
<keyword evidence="4" id="KW-0539">Nucleus</keyword>
<evidence type="ECO:0000256" key="6">
    <source>
        <dbReference type="SAM" id="Phobius"/>
    </source>
</evidence>
<evidence type="ECO:0000256" key="3">
    <source>
        <dbReference type="ARBA" id="ARBA00022553"/>
    </source>
</evidence>
<dbReference type="EMBL" id="JBHFQA010000008">
    <property type="protein sequence ID" value="KAL2094436.1"/>
    <property type="molecule type" value="Genomic_DNA"/>
</dbReference>
<evidence type="ECO:0000256" key="1">
    <source>
        <dbReference type="ARBA" id="ARBA00004604"/>
    </source>
</evidence>
<feature type="compositionally biased region" description="Polar residues" evidence="5">
    <location>
        <begin position="446"/>
        <end position="457"/>
    </location>
</feature>
<keyword evidence="6" id="KW-0812">Transmembrane</keyword>
<keyword evidence="8" id="KW-1185">Reference proteome</keyword>
<comment type="subcellular location">
    <subcellularLocation>
        <location evidence="1">Nucleus</location>
        <location evidence="1">Nucleolus</location>
    </subcellularLocation>
</comment>
<feature type="region of interest" description="Disordered" evidence="5">
    <location>
        <begin position="325"/>
        <end position="351"/>
    </location>
</feature>
<dbReference type="PANTHER" id="PTHR14150">
    <property type="entry name" value="U3 SMALL NUCLEOLAR RNA-ASSOCIATED PROTEIN 14"/>
    <property type="match status" value="1"/>
</dbReference>
<keyword evidence="3" id="KW-0597">Phosphoprotein</keyword>
<gene>
    <name evidence="7" type="ORF">ACEWY4_009155</name>
</gene>
<dbReference type="PANTHER" id="PTHR14150:SF12">
    <property type="entry name" value="U3 SMALL NUCLEOLAR RNA-ASSOCIATED PROTEIN 14 HOMOLOG A"/>
    <property type="match status" value="1"/>
</dbReference>
<feature type="compositionally biased region" description="Acidic residues" evidence="5">
    <location>
        <begin position="461"/>
        <end position="486"/>
    </location>
</feature>
<accession>A0ABD1K5L3</accession>
<evidence type="ECO:0000313" key="8">
    <source>
        <dbReference type="Proteomes" id="UP001591681"/>
    </source>
</evidence>
<evidence type="ECO:0000256" key="2">
    <source>
        <dbReference type="ARBA" id="ARBA00007774"/>
    </source>
</evidence>
<protein>
    <submittedName>
        <fullName evidence="7">Uncharacterized protein</fullName>
    </submittedName>
</protein>
<reference evidence="7 8" key="1">
    <citation type="submission" date="2024-09" db="EMBL/GenBank/DDBJ databases">
        <title>A chromosome-level genome assembly of Gray's grenadier anchovy, Coilia grayii.</title>
        <authorList>
            <person name="Fu Z."/>
        </authorList>
    </citation>
    <scope>NUCLEOTIDE SEQUENCE [LARGE SCALE GENOMIC DNA]</scope>
    <source>
        <strain evidence="7">G4</strain>
        <tissue evidence="7">Muscle</tissue>
    </source>
</reference>
<dbReference type="Pfam" id="PF04615">
    <property type="entry name" value="Utp14"/>
    <property type="match status" value="1"/>
</dbReference>
<comment type="similarity">
    <text evidence="2">Belongs to the UTP14 family.</text>
</comment>
<feature type="transmembrane region" description="Helical" evidence="6">
    <location>
        <begin position="12"/>
        <end position="41"/>
    </location>
</feature>
<dbReference type="InterPro" id="IPR006709">
    <property type="entry name" value="SSU_processome_Utp14"/>
</dbReference>
<feature type="compositionally biased region" description="Basic residues" evidence="5">
    <location>
        <begin position="784"/>
        <end position="797"/>
    </location>
</feature>
<name>A0ABD1K5L3_9TELE</name>
<sequence>MELGKRFVLRRVCLRLPLTLCACVCVSICLFVCVCVCVCVYRKKLTERSEASLQVSEFAVNAEGAGEKVALADLLRSSAEASRSEAALTRTHRQLKNLQAQQATLELPLSRQQTEKIQREAAFEKASKEVSRWESTVVQHQRAEQLVFPLNQQSHRPQRIEQRVSHWKSQTPLEQEVFALLHAHRQPSLDPVLTPVEEAQLQAMSLEEAQLRRAELQKARALQSYYEAKAKRERKIKSKKYHKVALKSKRKAALLQFEELCKSDPQRAAEELQKMERDRIEERMSLKHQNSGKWAKSKAIMAKYDLGARQAMQEQLELNRQLTHKPLPSSELHGDSDHDEEEAANEEQTLPDMVNEAANQRQGANPWMSMAAVMATTQQEAVTGGVNATDSEAIVSGAGGGDGEGEVRDETEVRDEEEESEEERLLGEFARRRQLRKTHDEEQQDQEPSQGPASPSTAAALDDDGGGGDEEEGDDEDGSEEEEGLMDEAAAVELNALFGRLARQGHAHSAATVITATGGTAPDATLLDEDTTRIRTLDDTHTLADTHSDSAPTQVEVDAAEPRGDVDDPAPKVKGRRKVIDLEQVLTKEASTIRVPMATPTVEDAEDEALDEQTAVIQEAFAGDDVISDFLKEKRKREEAGQPKDVDLTLPGWGQWGGLGVKSNKRRRRRFLKKAPPPAPRKDRKLPAVIISETRDASLASHQVSQLPFPFESPAQFERSVRAPLGSTWNPELAVRKLTAPRVITKAGAIIQPMSREDLAHKRPSAGKRGAPDIQLGGAENKGGQRRQGPKNKKHKT</sequence>
<proteinExistence type="inferred from homology"/>
<evidence type="ECO:0000256" key="5">
    <source>
        <dbReference type="SAM" id="MobiDB-lite"/>
    </source>
</evidence>
<evidence type="ECO:0000256" key="4">
    <source>
        <dbReference type="ARBA" id="ARBA00023242"/>
    </source>
</evidence>
<dbReference type="GO" id="GO:0005730">
    <property type="term" value="C:nucleolus"/>
    <property type="evidence" value="ECO:0007669"/>
    <property type="project" value="UniProtKB-SubCell"/>
</dbReference>